<feature type="chain" id="PRO_5035927810" evidence="2">
    <location>
        <begin position="19"/>
        <end position="119"/>
    </location>
</feature>
<evidence type="ECO:0000313" key="4">
    <source>
        <dbReference type="Proteomes" id="UP000835052"/>
    </source>
</evidence>
<keyword evidence="4" id="KW-1185">Reference proteome</keyword>
<organism evidence="3 4">
    <name type="scientific">Caenorhabditis auriculariae</name>
    <dbReference type="NCBI Taxonomy" id="2777116"/>
    <lineage>
        <taxon>Eukaryota</taxon>
        <taxon>Metazoa</taxon>
        <taxon>Ecdysozoa</taxon>
        <taxon>Nematoda</taxon>
        <taxon>Chromadorea</taxon>
        <taxon>Rhabditida</taxon>
        <taxon>Rhabditina</taxon>
        <taxon>Rhabditomorpha</taxon>
        <taxon>Rhabditoidea</taxon>
        <taxon>Rhabditidae</taxon>
        <taxon>Peloderinae</taxon>
        <taxon>Caenorhabditis</taxon>
    </lineage>
</organism>
<keyword evidence="2" id="KW-0732">Signal</keyword>
<protein>
    <submittedName>
        <fullName evidence="3">Uncharacterized protein</fullName>
    </submittedName>
</protein>
<comment type="caution">
    <text evidence="3">The sequence shown here is derived from an EMBL/GenBank/DDBJ whole genome shotgun (WGS) entry which is preliminary data.</text>
</comment>
<dbReference type="AlphaFoldDB" id="A0A8S1GQC9"/>
<dbReference type="EMBL" id="CAJGYM010000002">
    <property type="protein sequence ID" value="CAD6185002.1"/>
    <property type="molecule type" value="Genomic_DNA"/>
</dbReference>
<sequence>MHFRLFLLLAVFVAAYQAAPISSTVALTSSEEDSVEGSGLSGETFESEESEESSGDLDSEETSESEEDGSIEIEGTIIIENSKELYTFVPIPGEDGQDDDLNVSKEQNANEDEEEEEDK</sequence>
<evidence type="ECO:0000256" key="2">
    <source>
        <dbReference type="SAM" id="SignalP"/>
    </source>
</evidence>
<feature type="region of interest" description="Disordered" evidence="1">
    <location>
        <begin position="25"/>
        <end position="119"/>
    </location>
</feature>
<gene>
    <name evidence="3" type="ORF">CAUJ_LOCUS921</name>
</gene>
<accession>A0A8S1GQC9</accession>
<feature type="signal peptide" evidence="2">
    <location>
        <begin position="1"/>
        <end position="18"/>
    </location>
</feature>
<dbReference type="Proteomes" id="UP000835052">
    <property type="component" value="Unassembled WGS sequence"/>
</dbReference>
<feature type="compositionally biased region" description="Acidic residues" evidence="1">
    <location>
        <begin position="45"/>
        <end position="71"/>
    </location>
</feature>
<name>A0A8S1GQC9_9PELO</name>
<feature type="compositionally biased region" description="Acidic residues" evidence="1">
    <location>
        <begin position="109"/>
        <end position="119"/>
    </location>
</feature>
<proteinExistence type="predicted"/>
<reference evidence="3" key="1">
    <citation type="submission" date="2020-10" db="EMBL/GenBank/DDBJ databases">
        <authorList>
            <person name="Kikuchi T."/>
        </authorList>
    </citation>
    <scope>NUCLEOTIDE SEQUENCE</scope>
    <source>
        <strain evidence="3">NKZ352</strain>
    </source>
</reference>
<evidence type="ECO:0000313" key="3">
    <source>
        <dbReference type="EMBL" id="CAD6185002.1"/>
    </source>
</evidence>
<evidence type="ECO:0000256" key="1">
    <source>
        <dbReference type="SAM" id="MobiDB-lite"/>
    </source>
</evidence>